<proteinExistence type="predicted"/>
<feature type="region of interest" description="Disordered" evidence="1">
    <location>
        <begin position="163"/>
        <end position="183"/>
    </location>
</feature>
<dbReference type="Proteomes" id="UP000463951">
    <property type="component" value="Chromosome"/>
</dbReference>
<feature type="region of interest" description="Disordered" evidence="1">
    <location>
        <begin position="1"/>
        <end position="40"/>
    </location>
</feature>
<dbReference type="AlphaFoldDB" id="A0A499USL2"/>
<reference evidence="2 3" key="1">
    <citation type="journal article" date="2020" name="Int. J. Syst. Evol. Microbiol.">
        <title>Reclassification of Streptomyces castelarensis and Streptomyces sporoclivatus as later heterotypic synonyms of Streptomyces antimycoticus.</title>
        <authorList>
            <person name="Komaki H."/>
            <person name="Tamura T."/>
        </authorList>
    </citation>
    <scope>NUCLEOTIDE SEQUENCE [LARGE SCALE GENOMIC DNA]</scope>
    <source>
        <strain evidence="2 3">NBRC 100767</strain>
    </source>
</reference>
<feature type="compositionally biased region" description="Gly residues" evidence="1">
    <location>
        <begin position="223"/>
        <end position="238"/>
    </location>
</feature>
<evidence type="ECO:0000313" key="2">
    <source>
        <dbReference type="EMBL" id="BBJ44973.1"/>
    </source>
</evidence>
<name>A0A499USL2_9ACTN</name>
<organism evidence="2 3">
    <name type="scientific">Streptomyces antimycoticus</name>
    <dbReference type="NCBI Taxonomy" id="68175"/>
    <lineage>
        <taxon>Bacteria</taxon>
        <taxon>Bacillati</taxon>
        <taxon>Actinomycetota</taxon>
        <taxon>Actinomycetes</taxon>
        <taxon>Kitasatosporales</taxon>
        <taxon>Streptomycetaceae</taxon>
        <taxon>Streptomyces</taxon>
        <taxon>Streptomyces violaceusniger group</taxon>
    </lineage>
</organism>
<protein>
    <submittedName>
        <fullName evidence="2">Uncharacterized protein</fullName>
    </submittedName>
</protein>
<gene>
    <name evidence="2" type="ORF">SSPO_076910</name>
</gene>
<feature type="region of interest" description="Disordered" evidence="1">
    <location>
        <begin position="223"/>
        <end position="265"/>
    </location>
</feature>
<evidence type="ECO:0000313" key="3">
    <source>
        <dbReference type="Proteomes" id="UP000463951"/>
    </source>
</evidence>
<feature type="compositionally biased region" description="Basic residues" evidence="1">
    <location>
        <begin position="29"/>
        <end position="39"/>
    </location>
</feature>
<accession>A0A499USL2</accession>
<dbReference type="EMBL" id="AP019620">
    <property type="protein sequence ID" value="BBJ44973.1"/>
    <property type="molecule type" value="Genomic_DNA"/>
</dbReference>
<evidence type="ECO:0000256" key="1">
    <source>
        <dbReference type="SAM" id="MobiDB-lite"/>
    </source>
</evidence>
<sequence length="265" mass="28102">MPHQLADLGGRHHDGAARAVQPQPLGVRRDHRARHRTARGRGVCHAVARVEAAELAGAGVEPGLQGGVERAGAGRATVARGDHLGLLRRDADRTGHRVGDELHRAVHRLARVPHGHDHDLLTGRLHLVELADPDPRDQLADRARVGGAGDDLRAAAGRHQIREDPAGAGRPQHPGVPAQHETGAVRQRLDEHRGRFHIELWGVQHGEQIERERALLVASGALGVGQQPGDGDGRGSGLRDGARGLAQGGGQPPPAVLAVRRRVGP</sequence>